<dbReference type="Pfam" id="PF07963">
    <property type="entry name" value="N_methyl"/>
    <property type="match status" value="1"/>
</dbReference>
<dbReference type="Proteomes" id="UP000288058">
    <property type="component" value="Unassembled WGS sequence"/>
</dbReference>
<reference evidence="3" key="1">
    <citation type="journal article" date="2018" name="Front. Microbiol.">
        <title>Genome-Based Analysis Reveals the Taxonomy and Diversity of the Family Idiomarinaceae.</title>
        <authorList>
            <person name="Liu Y."/>
            <person name="Lai Q."/>
            <person name="Shao Z."/>
        </authorList>
    </citation>
    <scope>NUCLEOTIDE SEQUENCE [LARGE SCALE GENOMIC DNA]</scope>
    <source>
        <strain evidence="3">R22</strain>
    </source>
</reference>
<name>A0A432Z016_9GAMM</name>
<sequence>MNTAKGFTLVELIIAVVILSIMAIAALPQFINFSSDAERSRIQSLAGALESSTEIIYAKANVKNLQEEAVTCLGGKMDVATETCPDGGLLLHFGYPAATERALEQMVTLDDWVTSSITSGFSGGIRIAATEKDITACYVHYEEATIGNAAQVVVHTDGC</sequence>
<gene>
    <name evidence="2" type="ORF">CWI78_06225</name>
</gene>
<proteinExistence type="predicted"/>
<evidence type="ECO:0008006" key="4">
    <source>
        <dbReference type="Google" id="ProtNLM"/>
    </source>
</evidence>
<protein>
    <recommendedName>
        <fullName evidence="4">MSHA biogenesis protein MshA</fullName>
    </recommendedName>
</protein>
<keyword evidence="1" id="KW-1133">Transmembrane helix</keyword>
<dbReference type="RefSeq" id="WP_126781306.1">
    <property type="nucleotide sequence ID" value="NZ_PIQC01000004.1"/>
</dbReference>
<evidence type="ECO:0000256" key="1">
    <source>
        <dbReference type="SAM" id="Phobius"/>
    </source>
</evidence>
<evidence type="ECO:0000313" key="2">
    <source>
        <dbReference type="EMBL" id="RUO69514.1"/>
    </source>
</evidence>
<keyword evidence="3" id="KW-1185">Reference proteome</keyword>
<dbReference type="SUPFAM" id="SSF54523">
    <property type="entry name" value="Pili subunits"/>
    <property type="match status" value="1"/>
</dbReference>
<dbReference type="InterPro" id="IPR045584">
    <property type="entry name" value="Pilin-like"/>
</dbReference>
<dbReference type="InterPro" id="IPR012902">
    <property type="entry name" value="N_methyl_site"/>
</dbReference>
<accession>A0A432Z016</accession>
<keyword evidence="1" id="KW-0472">Membrane</keyword>
<dbReference type="Gene3D" id="3.30.700.10">
    <property type="entry name" value="Glycoprotein, Type 4 Pilin"/>
    <property type="match status" value="1"/>
</dbReference>
<evidence type="ECO:0000313" key="3">
    <source>
        <dbReference type="Proteomes" id="UP000288058"/>
    </source>
</evidence>
<dbReference type="AlphaFoldDB" id="A0A432Z016"/>
<feature type="transmembrane region" description="Helical" evidence="1">
    <location>
        <begin position="12"/>
        <end position="31"/>
    </location>
</feature>
<organism evidence="2 3">
    <name type="scientific">Idiomarina ramblicola</name>
    <dbReference type="NCBI Taxonomy" id="263724"/>
    <lineage>
        <taxon>Bacteria</taxon>
        <taxon>Pseudomonadati</taxon>
        <taxon>Pseudomonadota</taxon>
        <taxon>Gammaproteobacteria</taxon>
        <taxon>Alteromonadales</taxon>
        <taxon>Idiomarinaceae</taxon>
        <taxon>Idiomarina</taxon>
    </lineage>
</organism>
<keyword evidence="1" id="KW-0812">Transmembrane</keyword>
<dbReference type="NCBIfam" id="TIGR02532">
    <property type="entry name" value="IV_pilin_GFxxxE"/>
    <property type="match status" value="1"/>
</dbReference>
<dbReference type="OrthoDB" id="5902365at2"/>
<comment type="caution">
    <text evidence="2">The sequence shown here is derived from an EMBL/GenBank/DDBJ whole genome shotgun (WGS) entry which is preliminary data.</text>
</comment>
<dbReference type="EMBL" id="PIQC01000004">
    <property type="protein sequence ID" value="RUO69514.1"/>
    <property type="molecule type" value="Genomic_DNA"/>
</dbReference>
<dbReference type="PROSITE" id="PS00409">
    <property type="entry name" value="PROKAR_NTER_METHYL"/>
    <property type="match status" value="1"/>
</dbReference>